<dbReference type="NCBIfam" id="TIGR00932">
    <property type="entry name" value="2a37"/>
    <property type="match status" value="1"/>
</dbReference>
<dbReference type="GO" id="GO:0012505">
    <property type="term" value="C:endomembrane system"/>
    <property type="evidence" value="ECO:0007669"/>
    <property type="project" value="UniProtKB-SubCell"/>
</dbReference>
<comment type="similarity">
    <text evidence="2">Belongs to the monovalent cation:proton antiporter 2 (CPA2) transporter (TC 2.A.37) family.</text>
</comment>
<dbReference type="InterPro" id="IPR003148">
    <property type="entry name" value="RCK_N"/>
</dbReference>
<dbReference type="InterPro" id="IPR004771">
    <property type="entry name" value="K/H_exchanger"/>
</dbReference>
<gene>
    <name evidence="14" type="ORF">CIT26_12000</name>
</gene>
<keyword evidence="9" id="KW-0406">Ion transport</keyword>
<feature type="transmembrane region" description="Helical" evidence="12">
    <location>
        <begin position="334"/>
        <end position="356"/>
    </location>
</feature>
<reference evidence="14 15" key="1">
    <citation type="submission" date="2017-08" db="EMBL/GenBank/DDBJ databases">
        <title>Mesorhizobium wenxinae sp. nov., a novel rhizobial species isolated from root nodules of chickpea (Cicer arietinum L.).</title>
        <authorList>
            <person name="Zhang J."/>
        </authorList>
    </citation>
    <scope>NUCLEOTIDE SEQUENCE [LARGE SCALE GENOMIC DNA]</scope>
    <source>
        <strain evidence="14 15">SDW018</strain>
    </source>
</reference>
<keyword evidence="8 12" id="KW-1133">Transmembrane helix</keyword>
<feature type="region of interest" description="Disordered" evidence="11">
    <location>
        <begin position="580"/>
        <end position="618"/>
    </location>
</feature>
<evidence type="ECO:0000256" key="6">
    <source>
        <dbReference type="ARBA" id="ARBA00022692"/>
    </source>
</evidence>
<keyword evidence="5" id="KW-0633">Potassium transport</keyword>
<evidence type="ECO:0000313" key="14">
    <source>
        <dbReference type="EMBL" id="PAQ09289.1"/>
    </source>
</evidence>
<evidence type="ECO:0000256" key="8">
    <source>
        <dbReference type="ARBA" id="ARBA00022989"/>
    </source>
</evidence>
<dbReference type="FunFam" id="3.40.50.720:FF:000036">
    <property type="entry name" value="Glutathione-regulated potassium-efflux system protein KefB"/>
    <property type="match status" value="1"/>
</dbReference>
<name>A0A271LMG1_9HYPH</name>
<feature type="transmembrane region" description="Helical" evidence="12">
    <location>
        <begin position="151"/>
        <end position="174"/>
    </location>
</feature>
<dbReference type="EMBL" id="NPKJ01000041">
    <property type="protein sequence ID" value="PAQ09289.1"/>
    <property type="molecule type" value="Genomic_DNA"/>
</dbReference>
<feature type="transmembrane region" description="Helical" evidence="12">
    <location>
        <begin position="186"/>
        <end position="207"/>
    </location>
</feature>
<feature type="transmembrane region" description="Helical" evidence="12">
    <location>
        <begin position="90"/>
        <end position="114"/>
    </location>
</feature>
<dbReference type="Pfam" id="PF02254">
    <property type="entry name" value="TrkA_N"/>
    <property type="match status" value="1"/>
</dbReference>
<comment type="subcellular location">
    <subcellularLocation>
        <location evidence="1">Endomembrane system</location>
        <topology evidence="1">Multi-pass membrane protein</topology>
    </subcellularLocation>
</comment>
<evidence type="ECO:0000256" key="2">
    <source>
        <dbReference type="ARBA" id="ARBA00005551"/>
    </source>
</evidence>
<dbReference type="InterPro" id="IPR006153">
    <property type="entry name" value="Cation/H_exchanger_TM"/>
</dbReference>
<dbReference type="OrthoDB" id="9781411at2"/>
<dbReference type="InterPro" id="IPR036291">
    <property type="entry name" value="NAD(P)-bd_dom_sf"/>
</dbReference>
<dbReference type="Gene3D" id="1.20.1530.20">
    <property type="match status" value="1"/>
</dbReference>
<keyword evidence="6 12" id="KW-0812">Transmembrane</keyword>
<feature type="transmembrane region" description="Helical" evidence="12">
    <location>
        <begin position="59"/>
        <end position="78"/>
    </location>
</feature>
<keyword evidence="7" id="KW-0630">Potassium</keyword>
<feature type="transmembrane region" description="Helical" evidence="12">
    <location>
        <begin position="362"/>
        <end position="382"/>
    </location>
</feature>
<evidence type="ECO:0000259" key="13">
    <source>
        <dbReference type="PROSITE" id="PS51201"/>
    </source>
</evidence>
<evidence type="ECO:0000256" key="9">
    <source>
        <dbReference type="ARBA" id="ARBA00023065"/>
    </source>
</evidence>
<accession>A0A271LMG1</accession>
<feature type="transmembrane region" description="Helical" evidence="12">
    <location>
        <begin position="300"/>
        <end position="322"/>
    </location>
</feature>
<feature type="domain" description="RCK N-terminal" evidence="13">
    <location>
        <begin position="403"/>
        <end position="519"/>
    </location>
</feature>
<feature type="transmembrane region" description="Helical" evidence="12">
    <location>
        <begin position="120"/>
        <end position="139"/>
    </location>
</feature>
<feature type="transmembrane region" description="Helical" evidence="12">
    <location>
        <begin position="273"/>
        <end position="294"/>
    </location>
</feature>
<evidence type="ECO:0000256" key="7">
    <source>
        <dbReference type="ARBA" id="ARBA00022958"/>
    </source>
</evidence>
<keyword evidence="3" id="KW-0813">Transport</keyword>
<proteinExistence type="inferred from homology"/>
<dbReference type="GO" id="GO:0015297">
    <property type="term" value="F:antiporter activity"/>
    <property type="evidence" value="ECO:0007669"/>
    <property type="project" value="UniProtKB-KW"/>
</dbReference>
<sequence>MAAEAAGSDLIHVVALLAAGVVAVPIFKRVGLGSILGYLAAGVVIGPFGIGIFSESEAILHVAELGVVMFLFIIGLEMQPSRLWGLRREIFGLGALQVGVCALLLTGVGLAGGFPVSQSFVAGAGFVLTSTAIVMQLLEERGEIAAPKGQRIVSILLLEDLAIVPLLALIAFLAPGGADMSYAQRLTEVGIGLAAIVGLVLAGRYLLNPFFRILADARAREVMTAAALLVVLGSALAMQLSGLSMAMGAFLAGVLLSESTFRHQLEADIEPFRGVLLGLFFLAVGMSLDLHVVIENWRIVVIYVVAYMVIKAIGIYLVARILKTGHREALERAVFMAQGGEFAFVLYSAAAAVGIIDSQANATLTAIVIISMVLTPLAILALRYLTPRDEQSLEGVDVADGLTGSVLIIGFGRFGQIASQPLLLRGIDVSIIDNEVEMIQAAADFGFKVYYGDGTRLDILRAAGAGRARAVLICVDKPDVAVRIAKLIKAEFPLLTVLARAFDRGTALQLIRADVDFQIRETFESALVFGGSTLEALGVDPEEVAEVIEDVRHRDAARFELQLAEGVRAGARFLKGNIGTPIPTPLSQPRHAGQALNEETAGVLHKSEPADLTPGANR</sequence>
<dbReference type="GO" id="GO:0005886">
    <property type="term" value="C:plasma membrane"/>
    <property type="evidence" value="ECO:0007669"/>
    <property type="project" value="TreeGrafter"/>
</dbReference>
<feature type="transmembrane region" description="Helical" evidence="12">
    <location>
        <begin position="6"/>
        <end position="27"/>
    </location>
</feature>
<dbReference type="Gene3D" id="3.40.50.720">
    <property type="entry name" value="NAD(P)-binding Rossmann-like Domain"/>
    <property type="match status" value="1"/>
</dbReference>
<evidence type="ECO:0000313" key="15">
    <source>
        <dbReference type="Proteomes" id="UP000216442"/>
    </source>
</evidence>
<dbReference type="GO" id="GO:0006813">
    <property type="term" value="P:potassium ion transport"/>
    <property type="evidence" value="ECO:0007669"/>
    <property type="project" value="UniProtKB-KW"/>
</dbReference>
<dbReference type="PANTHER" id="PTHR46157:SF8">
    <property type="entry name" value="GLUTATHIONE-REGULATED POTASSIUM-EFFLUX SYSTEM PROTEIN"/>
    <property type="match status" value="1"/>
</dbReference>
<dbReference type="Pfam" id="PF00999">
    <property type="entry name" value="Na_H_Exchanger"/>
    <property type="match status" value="1"/>
</dbReference>
<evidence type="ECO:0000256" key="5">
    <source>
        <dbReference type="ARBA" id="ARBA00022538"/>
    </source>
</evidence>
<comment type="caution">
    <text evidence="14">The sequence shown here is derived from an EMBL/GenBank/DDBJ whole genome shotgun (WGS) entry which is preliminary data.</text>
</comment>
<dbReference type="AlphaFoldDB" id="A0A271LMG1"/>
<keyword evidence="4" id="KW-0050">Antiport</keyword>
<evidence type="ECO:0000256" key="3">
    <source>
        <dbReference type="ARBA" id="ARBA00022448"/>
    </source>
</evidence>
<evidence type="ECO:0000256" key="11">
    <source>
        <dbReference type="SAM" id="MobiDB-lite"/>
    </source>
</evidence>
<evidence type="ECO:0000256" key="10">
    <source>
        <dbReference type="ARBA" id="ARBA00023136"/>
    </source>
</evidence>
<dbReference type="RefSeq" id="WP_095492785.1">
    <property type="nucleotide sequence ID" value="NZ_NPKJ01000041.1"/>
</dbReference>
<keyword evidence="10 12" id="KW-0472">Membrane</keyword>
<dbReference type="SUPFAM" id="SSF51735">
    <property type="entry name" value="NAD(P)-binding Rossmann-fold domains"/>
    <property type="match status" value="1"/>
</dbReference>
<protein>
    <submittedName>
        <fullName evidence="14">Potassium transporter</fullName>
    </submittedName>
</protein>
<feature type="transmembrane region" description="Helical" evidence="12">
    <location>
        <begin position="34"/>
        <end position="53"/>
    </location>
</feature>
<evidence type="ECO:0000256" key="1">
    <source>
        <dbReference type="ARBA" id="ARBA00004127"/>
    </source>
</evidence>
<evidence type="ECO:0000256" key="4">
    <source>
        <dbReference type="ARBA" id="ARBA00022449"/>
    </source>
</evidence>
<dbReference type="GO" id="GO:1902600">
    <property type="term" value="P:proton transmembrane transport"/>
    <property type="evidence" value="ECO:0007669"/>
    <property type="project" value="InterPro"/>
</dbReference>
<dbReference type="Proteomes" id="UP000216442">
    <property type="component" value="Unassembled WGS sequence"/>
</dbReference>
<organism evidence="14 15">
    <name type="scientific">Mesorhizobium temperatum</name>
    <dbReference type="NCBI Taxonomy" id="241416"/>
    <lineage>
        <taxon>Bacteria</taxon>
        <taxon>Pseudomonadati</taxon>
        <taxon>Pseudomonadota</taxon>
        <taxon>Alphaproteobacteria</taxon>
        <taxon>Hyphomicrobiales</taxon>
        <taxon>Phyllobacteriaceae</taxon>
        <taxon>Mesorhizobium</taxon>
    </lineage>
</organism>
<evidence type="ECO:0000256" key="12">
    <source>
        <dbReference type="SAM" id="Phobius"/>
    </source>
</evidence>
<dbReference type="PANTHER" id="PTHR46157">
    <property type="entry name" value="K(+) EFFLUX ANTIPORTER 3, CHLOROPLASTIC"/>
    <property type="match status" value="1"/>
</dbReference>
<dbReference type="PROSITE" id="PS51201">
    <property type="entry name" value="RCK_N"/>
    <property type="match status" value="1"/>
</dbReference>
<keyword evidence="15" id="KW-1185">Reference proteome</keyword>
<dbReference type="GO" id="GO:0008324">
    <property type="term" value="F:monoatomic cation transmembrane transporter activity"/>
    <property type="evidence" value="ECO:0007669"/>
    <property type="project" value="InterPro"/>
</dbReference>
<dbReference type="InterPro" id="IPR038770">
    <property type="entry name" value="Na+/solute_symporter_sf"/>
</dbReference>